<reference evidence="4 5" key="1">
    <citation type="submission" date="2014-06" db="EMBL/GenBank/DDBJ databases">
        <authorList>
            <person name="Urmite Genomes Urmite Genomes"/>
        </authorList>
    </citation>
    <scope>NUCLEOTIDE SEQUENCE [LARGE SCALE GENOMIC DNA]</scope>
</reference>
<feature type="repeat" description="ANK" evidence="3">
    <location>
        <begin position="262"/>
        <end position="294"/>
    </location>
</feature>
<keyword evidence="1" id="KW-0677">Repeat</keyword>
<gene>
    <name evidence="4" type="ORF">BN59_02087</name>
</gene>
<protein>
    <submittedName>
        <fullName evidence="4">Ankyrin repeat protein</fullName>
    </submittedName>
</protein>
<name>A0A078KXP2_9GAMM</name>
<dbReference type="GO" id="GO:0004842">
    <property type="term" value="F:ubiquitin-protein transferase activity"/>
    <property type="evidence" value="ECO:0007669"/>
    <property type="project" value="TreeGrafter"/>
</dbReference>
<dbReference type="InterPro" id="IPR002110">
    <property type="entry name" value="Ankyrin_rpt"/>
</dbReference>
<dbReference type="Pfam" id="PF12796">
    <property type="entry name" value="Ank_2"/>
    <property type="match status" value="1"/>
</dbReference>
<dbReference type="PANTHER" id="PTHR24171">
    <property type="entry name" value="ANKYRIN REPEAT DOMAIN-CONTAINING PROTEIN 39-RELATED"/>
    <property type="match status" value="1"/>
</dbReference>
<dbReference type="SUPFAM" id="SSF48403">
    <property type="entry name" value="Ankyrin repeat"/>
    <property type="match status" value="1"/>
</dbReference>
<dbReference type="STRING" id="1034943.BN59_02087"/>
<dbReference type="Pfam" id="PF00023">
    <property type="entry name" value="Ank"/>
    <property type="match status" value="1"/>
</dbReference>
<dbReference type="AlphaFoldDB" id="A0A078KXP2"/>
<proteinExistence type="predicted"/>
<dbReference type="Proteomes" id="UP000044071">
    <property type="component" value="Unassembled WGS sequence"/>
</dbReference>
<dbReference type="PROSITE" id="PS50297">
    <property type="entry name" value="ANK_REP_REGION"/>
    <property type="match status" value="1"/>
</dbReference>
<dbReference type="PANTHER" id="PTHR24171:SF8">
    <property type="entry name" value="BRCA1-ASSOCIATED RING DOMAIN PROTEIN 1"/>
    <property type="match status" value="1"/>
</dbReference>
<evidence type="ECO:0000313" key="5">
    <source>
        <dbReference type="Proteomes" id="UP000044071"/>
    </source>
</evidence>
<organism evidence="4 5">
    <name type="scientific">Legionella massiliensis</name>
    <dbReference type="NCBI Taxonomy" id="1034943"/>
    <lineage>
        <taxon>Bacteria</taxon>
        <taxon>Pseudomonadati</taxon>
        <taxon>Pseudomonadota</taxon>
        <taxon>Gammaproteobacteria</taxon>
        <taxon>Legionellales</taxon>
        <taxon>Legionellaceae</taxon>
        <taxon>Legionella</taxon>
    </lineage>
</organism>
<evidence type="ECO:0000256" key="3">
    <source>
        <dbReference type="PROSITE-ProRule" id="PRU00023"/>
    </source>
</evidence>
<dbReference type="InterPro" id="IPR036770">
    <property type="entry name" value="Ankyrin_rpt-contain_sf"/>
</dbReference>
<evidence type="ECO:0000256" key="1">
    <source>
        <dbReference type="ARBA" id="ARBA00022737"/>
    </source>
</evidence>
<dbReference type="GO" id="GO:0085020">
    <property type="term" value="P:protein K6-linked ubiquitination"/>
    <property type="evidence" value="ECO:0007669"/>
    <property type="project" value="TreeGrafter"/>
</dbReference>
<sequence length="329" mass="36397">MLAVQLQNPAMVKLLIDKNANLNLQTKNSQMTALMMAADHAAHSGYQNLEIFRMLLEAQANTRFVNIQGNNALQLLDSGPIPDDQTIRTQVMGLREVLLSFMKQQPVIKLNQVEGEIEEEAVQEADSYFMHSLLPSFVKRPATRAAAPMPSSSNNPLFFVPSILPTPTRTPTVATRAAPIASSSTSSTNDTFYIPSILPTTPQRASTAPRAFFQPPKASAPAEPTMAEKQRHFIQAINEDNSAYMLVALANDPELLDFVNTEGDTPLFHAAKLGRTSILNFLLSMNPDIFHRNNQGLLVWEAASIAEQQEVYERFDRLLGLNEISTLSY</sequence>
<evidence type="ECO:0000256" key="2">
    <source>
        <dbReference type="ARBA" id="ARBA00023043"/>
    </source>
</evidence>
<dbReference type="Gene3D" id="1.25.40.20">
    <property type="entry name" value="Ankyrin repeat-containing domain"/>
    <property type="match status" value="2"/>
</dbReference>
<dbReference type="SMART" id="SM00248">
    <property type="entry name" value="ANK"/>
    <property type="match status" value="3"/>
</dbReference>
<keyword evidence="5" id="KW-1185">Reference proteome</keyword>
<dbReference type="PROSITE" id="PS50088">
    <property type="entry name" value="ANK_REPEAT"/>
    <property type="match status" value="1"/>
</dbReference>
<accession>A0A078KXP2</accession>
<evidence type="ECO:0000313" key="4">
    <source>
        <dbReference type="EMBL" id="CDZ77797.1"/>
    </source>
</evidence>
<keyword evidence="2 3" id="KW-0040">ANK repeat</keyword>
<dbReference type="EMBL" id="CCSB01000002">
    <property type="protein sequence ID" value="CDZ77797.1"/>
    <property type="molecule type" value="Genomic_DNA"/>
</dbReference>